<keyword evidence="13" id="KW-1185">Reference proteome</keyword>
<dbReference type="GO" id="GO:0000155">
    <property type="term" value="F:phosphorelay sensor kinase activity"/>
    <property type="evidence" value="ECO:0007669"/>
    <property type="project" value="InterPro"/>
</dbReference>
<dbReference type="GO" id="GO:0005524">
    <property type="term" value="F:ATP binding"/>
    <property type="evidence" value="ECO:0007669"/>
    <property type="project" value="UniProtKB-KW"/>
</dbReference>
<dbReference type="PROSITE" id="PS50109">
    <property type="entry name" value="HIS_KIN"/>
    <property type="match status" value="1"/>
</dbReference>
<evidence type="ECO:0000256" key="4">
    <source>
        <dbReference type="ARBA" id="ARBA00022475"/>
    </source>
</evidence>
<evidence type="ECO:0000256" key="3">
    <source>
        <dbReference type="ARBA" id="ARBA00012438"/>
    </source>
</evidence>
<keyword evidence="9" id="KW-0067">ATP-binding</keyword>
<organism evidence="12 13">
    <name type="scientific">Paradevosia tibetensis</name>
    <dbReference type="NCBI Taxonomy" id="1447062"/>
    <lineage>
        <taxon>Bacteria</taxon>
        <taxon>Pseudomonadati</taxon>
        <taxon>Pseudomonadota</taxon>
        <taxon>Alphaproteobacteria</taxon>
        <taxon>Hyphomicrobiales</taxon>
        <taxon>Devosiaceae</taxon>
        <taxon>Paradevosia</taxon>
    </lineage>
</organism>
<dbReference type="InterPro" id="IPR036890">
    <property type="entry name" value="HATPase_C_sf"/>
</dbReference>
<dbReference type="FunFam" id="3.30.565.10:FF:000006">
    <property type="entry name" value="Sensor histidine kinase WalK"/>
    <property type="match status" value="1"/>
</dbReference>
<reference evidence="12 13" key="1">
    <citation type="journal article" date="2015" name="Int. J. Syst. Evol. Microbiol.">
        <title>Youhaiella tibetensis gen. nov., sp. nov., isolated from subsurface sediment.</title>
        <authorList>
            <person name="Wang Y.X."/>
            <person name="Huang F.Q."/>
            <person name="Nogi Y."/>
            <person name="Pang S.J."/>
            <person name="Wang P.K."/>
            <person name="Lv J."/>
        </authorList>
    </citation>
    <scope>NUCLEOTIDE SEQUENCE [LARGE SCALE GENOMIC DNA]</scope>
    <source>
        <strain evidence="13">fig4</strain>
    </source>
</reference>
<dbReference type="GO" id="GO:0004721">
    <property type="term" value="F:phosphoprotein phosphatase activity"/>
    <property type="evidence" value="ECO:0007669"/>
    <property type="project" value="TreeGrafter"/>
</dbReference>
<evidence type="ECO:0000256" key="2">
    <source>
        <dbReference type="ARBA" id="ARBA00004236"/>
    </source>
</evidence>
<keyword evidence="11" id="KW-0472">Membrane</keyword>
<dbReference type="InterPro" id="IPR003594">
    <property type="entry name" value="HATPase_dom"/>
</dbReference>
<dbReference type="InterPro" id="IPR004358">
    <property type="entry name" value="Sig_transdc_His_kin-like_C"/>
</dbReference>
<dbReference type="GO" id="GO:0016036">
    <property type="term" value="P:cellular response to phosphate starvation"/>
    <property type="evidence" value="ECO:0007669"/>
    <property type="project" value="TreeGrafter"/>
</dbReference>
<dbReference type="SMART" id="SM00388">
    <property type="entry name" value="HisKA"/>
    <property type="match status" value="1"/>
</dbReference>
<evidence type="ECO:0000256" key="5">
    <source>
        <dbReference type="ARBA" id="ARBA00022553"/>
    </source>
</evidence>
<dbReference type="AlphaFoldDB" id="A0A5B9DLQ6"/>
<dbReference type="SUPFAM" id="SSF47384">
    <property type="entry name" value="Homodimeric domain of signal transducing histidine kinase"/>
    <property type="match status" value="1"/>
</dbReference>
<evidence type="ECO:0000256" key="7">
    <source>
        <dbReference type="ARBA" id="ARBA00022741"/>
    </source>
</evidence>
<dbReference type="EC" id="2.7.13.3" evidence="3"/>
<dbReference type="Pfam" id="PF00512">
    <property type="entry name" value="HisKA"/>
    <property type="match status" value="1"/>
</dbReference>
<comment type="subcellular location">
    <subcellularLocation>
        <location evidence="2">Cell membrane</location>
    </subcellularLocation>
</comment>
<dbReference type="RefSeq" id="WP_147655124.1">
    <property type="nucleotide sequence ID" value="NZ_BMFM01000001.1"/>
</dbReference>
<evidence type="ECO:0000256" key="9">
    <source>
        <dbReference type="ARBA" id="ARBA00022840"/>
    </source>
</evidence>
<evidence type="ECO:0000256" key="11">
    <source>
        <dbReference type="ARBA" id="ARBA00023136"/>
    </source>
</evidence>
<name>A0A5B9DLQ6_9HYPH</name>
<dbReference type="FunFam" id="1.10.287.130:FF:000008">
    <property type="entry name" value="Two-component sensor histidine kinase"/>
    <property type="match status" value="1"/>
</dbReference>
<evidence type="ECO:0000256" key="6">
    <source>
        <dbReference type="ARBA" id="ARBA00022679"/>
    </source>
</evidence>
<dbReference type="Gene3D" id="3.30.565.10">
    <property type="entry name" value="Histidine kinase-like ATPase, C-terminal domain"/>
    <property type="match status" value="1"/>
</dbReference>
<gene>
    <name evidence="12" type="ORF">FNA67_03790</name>
</gene>
<dbReference type="SUPFAM" id="SSF55874">
    <property type="entry name" value="ATPase domain of HSP90 chaperone/DNA topoisomerase II/histidine kinase"/>
    <property type="match status" value="1"/>
</dbReference>
<dbReference type="OrthoDB" id="9813151at2"/>
<keyword evidence="10" id="KW-0902">Two-component regulatory system</keyword>
<dbReference type="InterPro" id="IPR005467">
    <property type="entry name" value="His_kinase_dom"/>
</dbReference>
<keyword evidence="5" id="KW-0597">Phosphoprotein</keyword>
<dbReference type="Pfam" id="PF02518">
    <property type="entry name" value="HATPase_c"/>
    <property type="match status" value="1"/>
</dbReference>
<comment type="catalytic activity">
    <reaction evidence="1">
        <text>ATP + protein L-histidine = ADP + protein N-phospho-L-histidine.</text>
        <dbReference type="EC" id="2.7.13.3"/>
    </reaction>
</comment>
<dbReference type="Gene3D" id="1.10.287.130">
    <property type="match status" value="1"/>
</dbReference>
<dbReference type="PANTHER" id="PTHR45453:SF1">
    <property type="entry name" value="PHOSPHATE REGULON SENSOR PROTEIN PHOR"/>
    <property type="match status" value="1"/>
</dbReference>
<evidence type="ECO:0000256" key="10">
    <source>
        <dbReference type="ARBA" id="ARBA00023012"/>
    </source>
</evidence>
<dbReference type="SMART" id="SM00387">
    <property type="entry name" value="HATPase_c"/>
    <property type="match status" value="1"/>
</dbReference>
<dbReference type="KEGG" id="yti:FNA67_03790"/>
<dbReference type="GO" id="GO:0005886">
    <property type="term" value="C:plasma membrane"/>
    <property type="evidence" value="ECO:0007669"/>
    <property type="project" value="UniProtKB-SubCell"/>
</dbReference>
<dbReference type="Proteomes" id="UP000321062">
    <property type="component" value="Chromosome"/>
</dbReference>
<keyword evidence="6" id="KW-0808">Transferase</keyword>
<accession>A0A5B9DLQ6</accession>
<dbReference type="CDD" id="cd00082">
    <property type="entry name" value="HisKA"/>
    <property type="match status" value="1"/>
</dbReference>
<sequence>MTNDTSGNSHNPLPGWKEMLSRRRALLLVVAIVLLVIAIAGGASYWGMAIAFLAIAIAAAFIPSAPAIGKAAPANGADTERDAHIIAFADALGDPCLLLSRRGVIVHRNSVAAREFPSARLGDPVAFSFRTPAMLTAIDAAMQTGVAQTVELHLTVPNETWYKVMISPFRMGGPTADPTLTILTLQNLTDQKRVEAMRSDFIANASHELRTPLTSLIGFIDTLLGPASKDQAARERFLGIMRGQAQRMSKLIDDLLSLSRIEMRQHVLPKGTVDLGILLREVSEGLESLSQEAGVAVSVEVPEGKTNVTGERDELYEVFENLLENAISYGGDGGKVDIVLAPVSNRPGYDFAVTVTDYGPGIEPQHVPRLTERFYRADADSKKKKGTGLGLAIVKHIVQRHRGNLTIKSQPGEGTRVEVLLPR</sequence>
<dbReference type="CDD" id="cd00075">
    <property type="entry name" value="HATPase"/>
    <property type="match status" value="1"/>
</dbReference>
<dbReference type="EMBL" id="CP041690">
    <property type="protein sequence ID" value="QEE19348.1"/>
    <property type="molecule type" value="Genomic_DNA"/>
</dbReference>
<protein>
    <recommendedName>
        <fullName evidence="3">histidine kinase</fullName>
        <ecNumber evidence="3">2.7.13.3</ecNumber>
    </recommendedName>
</protein>
<evidence type="ECO:0000313" key="13">
    <source>
        <dbReference type="Proteomes" id="UP000321062"/>
    </source>
</evidence>
<keyword evidence="8" id="KW-0418">Kinase</keyword>
<keyword evidence="4" id="KW-1003">Cell membrane</keyword>
<dbReference type="PRINTS" id="PR00344">
    <property type="entry name" value="BCTRLSENSOR"/>
</dbReference>
<evidence type="ECO:0000256" key="1">
    <source>
        <dbReference type="ARBA" id="ARBA00000085"/>
    </source>
</evidence>
<keyword evidence="7" id="KW-0547">Nucleotide-binding</keyword>
<evidence type="ECO:0000256" key="8">
    <source>
        <dbReference type="ARBA" id="ARBA00022777"/>
    </source>
</evidence>
<dbReference type="InterPro" id="IPR050351">
    <property type="entry name" value="BphY/WalK/GraS-like"/>
</dbReference>
<evidence type="ECO:0000313" key="12">
    <source>
        <dbReference type="EMBL" id="QEE19348.1"/>
    </source>
</evidence>
<proteinExistence type="predicted"/>
<dbReference type="InterPro" id="IPR036097">
    <property type="entry name" value="HisK_dim/P_sf"/>
</dbReference>
<dbReference type="PANTHER" id="PTHR45453">
    <property type="entry name" value="PHOSPHATE REGULON SENSOR PROTEIN PHOR"/>
    <property type="match status" value="1"/>
</dbReference>
<dbReference type="InterPro" id="IPR003661">
    <property type="entry name" value="HisK_dim/P_dom"/>
</dbReference>